<sequence>MTAPVVTDPADTGAAAAVPDCESCGACCAYSWEWPALLGPGDGAGIPDYFIEDGRMRCDGDRCSALAGMLGEAVHCRVYDDRPLVCREFTAGSDDCRELRRLFGFDSG</sequence>
<evidence type="ECO:0000313" key="2">
    <source>
        <dbReference type="Proteomes" id="UP001596456"/>
    </source>
</evidence>
<dbReference type="InterPro" id="IPR005358">
    <property type="entry name" value="Puta_zinc/iron-chelating_dom"/>
</dbReference>
<reference evidence="2" key="1">
    <citation type="journal article" date="2019" name="Int. J. Syst. Evol. Microbiol.">
        <title>The Global Catalogue of Microorganisms (GCM) 10K type strain sequencing project: providing services to taxonomists for standard genome sequencing and annotation.</title>
        <authorList>
            <consortium name="The Broad Institute Genomics Platform"/>
            <consortium name="The Broad Institute Genome Sequencing Center for Infectious Disease"/>
            <person name="Wu L."/>
            <person name="Ma J."/>
        </authorList>
    </citation>
    <scope>NUCLEOTIDE SEQUENCE [LARGE SCALE GENOMIC DNA]</scope>
    <source>
        <strain evidence="2">CGMCC 1.16275</strain>
    </source>
</reference>
<protein>
    <submittedName>
        <fullName evidence="1">YkgJ family cysteine cluster protein</fullName>
    </submittedName>
</protein>
<comment type="caution">
    <text evidence="1">The sequence shown here is derived from an EMBL/GenBank/DDBJ whole genome shotgun (WGS) entry which is preliminary data.</text>
</comment>
<name>A0ABW2KQ38_9PROT</name>
<dbReference type="Proteomes" id="UP001596456">
    <property type="component" value="Unassembled WGS sequence"/>
</dbReference>
<proteinExistence type="predicted"/>
<organism evidence="1 2">
    <name type="scientific">Rhodocista pekingensis</name>
    <dbReference type="NCBI Taxonomy" id="201185"/>
    <lineage>
        <taxon>Bacteria</taxon>
        <taxon>Pseudomonadati</taxon>
        <taxon>Pseudomonadota</taxon>
        <taxon>Alphaproteobacteria</taxon>
        <taxon>Rhodospirillales</taxon>
        <taxon>Azospirillaceae</taxon>
        <taxon>Rhodocista</taxon>
    </lineage>
</organism>
<evidence type="ECO:0000313" key="1">
    <source>
        <dbReference type="EMBL" id="MFC7331540.1"/>
    </source>
</evidence>
<dbReference type="Pfam" id="PF03692">
    <property type="entry name" value="CxxCxxCC"/>
    <property type="match status" value="1"/>
</dbReference>
<dbReference type="EMBL" id="JBHTCM010000003">
    <property type="protein sequence ID" value="MFC7331540.1"/>
    <property type="molecule type" value="Genomic_DNA"/>
</dbReference>
<dbReference type="RefSeq" id="WP_377355374.1">
    <property type="nucleotide sequence ID" value="NZ_JBHTCM010000003.1"/>
</dbReference>
<keyword evidence="2" id="KW-1185">Reference proteome</keyword>
<gene>
    <name evidence="1" type="ORF">ACFQPS_00060</name>
</gene>
<accession>A0ABW2KQ38</accession>